<dbReference type="PANTHER" id="PTHR34117">
    <property type="entry name" value="STYLE CELL-CYCLE INHIBITOR 1"/>
    <property type="match status" value="1"/>
</dbReference>
<dbReference type="Proteomes" id="UP000070544">
    <property type="component" value="Unassembled WGS sequence"/>
</dbReference>
<proteinExistence type="predicted"/>
<protein>
    <submittedName>
        <fullName evidence="2">Uncharacterized protein</fullName>
    </submittedName>
</protein>
<feature type="region of interest" description="Disordered" evidence="1">
    <location>
        <begin position="1"/>
        <end position="36"/>
    </location>
</feature>
<evidence type="ECO:0000313" key="2">
    <source>
        <dbReference type="EMBL" id="KXS14367.1"/>
    </source>
</evidence>
<feature type="region of interest" description="Disordered" evidence="1">
    <location>
        <begin position="128"/>
        <end position="265"/>
    </location>
</feature>
<name>A0A139AC77_GONPJ</name>
<feature type="compositionally biased region" description="Basic and acidic residues" evidence="1">
    <location>
        <begin position="1"/>
        <end position="28"/>
    </location>
</feature>
<dbReference type="AlphaFoldDB" id="A0A139AC77"/>
<dbReference type="STRING" id="1344416.A0A139AC77"/>
<evidence type="ECO:0000313" key="3">
    <source>
        <dbReference type="Proteomes" id="UP000070544"/>
    </source>
</evidence>
<evidence type="ECO:0000256" key="1">
    <source>
        <dbReference type="SAM" id="MobiDB-lite"/>
    </source>
</evidence>
<keyword evidence="3" id="KW-1185">Reference proteome</keyword>
<organism evidence="2 3">
    <name type="scientific">Gonapodya prolifera (strain JEL478)</name>
    <name type="common">Monoblepharis prolifera</name>
    <dbReference type="NCBI Taxonomy" id="1344416"/>
    <lineage>
        <taxon>Eukaryota</taxon>
        <taxon>Fungi</taxon>
        <taxon>Fungi incertae sedis</taxon>
        <taxon>Chytridiomycota</taxon>
        <taxon>Chytridiomycota incertae sedis</taxon>
        <taxon>Monoblepharidomycetes</taxon>
        <taxon>Monoblepharidales</taxon>
        <taxon>Gonapodyaceae</taxon>
        <taxon>Gonapodya</taxon>
    </lineage>
</organism>
<dbReference type="EMBL" id="KQ965769">
    <property type="protein sequence ID" value="KXS14367.1"/>
    <property type="molecule type" value="Genomic_DNA"/>
</dbReference>
<feature type="compositionally biased region" description="Basic and acidic residues" evidence="1">
    <location>
        <begin position="228"/>
        <end position="250"/>
    </location>
</feature>
<reference evidence="2 3" key="1">
    <citation type="journal article" date="2015" name="Genome Biol. Evol.">
        <title>Phylogenomic analyses indicate that early fungi evolved digesting cell walls of algal ancestors of land plants.</title>
        <authorList>
            <person name="Chang Y."/>
            <person name="Wang S."/>
            <person name="Sekimoto S."/>
            <person name="Aerts A.L."/>
            <person name="Choi C."/>
            <person name="Clum A."/>
            <person name="LaButti K.M."/>
            <person name="Lindquist E.A."/>
            <person name="Yee Ngan C."/>
            <person name="Ohm R.A."/>
            <person name="Salamov A.A."/>
            <person name="Grigoriev I.V."/>
            <person name="Spatafora J.W."/>
            <person name="Berbee M.L."/>
        </authorList>
    </citation>
    <scope>NUCLEOTIDE SEQUENCE [LARGE SCALE GENOMIC DNA]</scope>
    <source>
        <strain evidence="2 3">JEL478</strain>
    </source>
</reference>
<dbReference type="InterPro" id="IPR044688">
    <property type="entry name" value="SCI-1-like"/>
</dbReference>
<sequence>MPRDDTREKRRDKKHEERGTRHRRDPDKGATPSLEVAERLTDDDYYRKSAEFRLWLQKKGKEADSTKEARKLFGKFVQKWNDGKLDAIFYGGVTPAESRKSTGSSGWSFKGVTAEELRRTVSEVQRATEDVPIFTSSTRSGGPAPKASHPGPNPTLEDEDANDDYRAALKAKRRKEARDTEDMLDMVAPKETGREAMLMKKAARKKPTRDDDYDVELGDNELYGGGDSFKRSLEMEKRRQERREQVKGRDSQQLAAVNADKFRSHREKENAIMEQFKKLAEERFGSKHS</sequence>
<accession>A0A139AC77</accession>
<dbReference type="OrthoDB" id="2139939at2759"/>
<dbReference type="PANTHER" id="PTHR34117:SF1">
    <property type="entry name" value="STYLE CELL-CYCLE INHIBITOR 1"/>
    <property type="match status" value="1"/>
</dbReference>
<gene>
    <name evidence="2" type="ORF">M427DRAFT_57546</name>
</gene>
<dbReference type="OMA" id="MFAMYLD"/>